<feature type="domain" description="Peptidase S26" evidence="9">
    <location>
        <begin position="9"/>
        <end position="174"/>
    </location>
</feature>
<dbReference type="SUPFAM" id="SSF51306">
    <property type="entry name" value="LexA/Signal peptidase"/>
    <property type="match status" value="1"/>
</dbReference>
<comment type="subcellular location">
    <subcellularLocation>
        <location evidence="2">Cell membrane</location>
        <topology evidence="2">Single-pass type II membrane protein</topology>
    </subcellularLocation>
    <subcellularLocation>
        <location evidence="8">Membrane</location>
        <topology evidence="8">Single-pass type II membrane protein</topology>
    </subcellularLocation>
</comment>
<evidence type="ECO:0000256" key="1">
    <source>
        <dbReference type="ARBA" id="ARBA00000677"/>
    </source>
</evidence>
<evidence type="ECO:0000256" key="8">
    <source>
        <dbReference type="RuleBase" id="RU362042"/>
    </source>
</evidence>
<proteinExistence type="inferred from homology"/>
<evidence type="ECO:0000256" key="6">
    <source>
        <dbReference type="PIRSR" id="PIRSR600223-1"/>
    </source>
</evidence>
<dbReference type="EMBL" id="JANCLT010000010">
    <property type="protein sequence ID" value="MCP8970155.1"/>
    <property type="molecule type" value="Genomic_DNA"/>
</dbReference>
<dbReference type="InterPro" id="IPR036286">
    <property type="entry name" value="LexA/Signal_pep-like_sf"/>
</dbReference>
<dbReference type="EC" id="3.4.21.89" evidence="3 7"/>
<dbReference type="PANTHER" id="PTHR43390:SF8">
    <property type="entry name" value="SIGNAL PEPTIDASE I"/>
    <property type="match status" value="1"/>
</dbReference>
<dbReference type="GO" id="GO:0006465">
    <property type="term" value="P:signal peptide processing"/>
    <property type="evidence" value="ECO:0007669"/>
    <property type="project" value="InterPro"/>
</dbReference>
<dbReference type="PROSITE" id="PS00501">
    <property type="entry name" value="SPASE_I_1"/>
    <property type="match status" value="1"/>
</dbReference>
<dbReference type="CDD" id="cd06530">
    <property type="entry name" value="S26_SPase_I"/>
    <property type="match status" value="1"/>
</dbReference>
<organism evidence="10 11">
    <name type="scientific">Ectobacillus ponti</name>
    <dbReference type="NCBI Taxonomy" id="2961894"/>
    <lineage>
        <taxon>Bacteria</taxon>
        <taxon>Bacillati</taxon>
        <taxon>Bacillota</taxon>
        <taxon>Bacilli</taxon>
        <taxon>Bacillales</taxon>
        <taxon>Bacillaceae</taxon>
        <taxon>Ectobacillus</taxon>
    </lineage>
</organism>
<dbReference type="AlphaFoldDB" id="A0AA41XC07"/>
<keyword evidence="5 7" id="KW-0378">Hydrolase</keyword>
<comment type="caution">
    <text evidence="10">The sequence shown here is derived from an EMBL/GenBank/DDBJ whole genome shotgun (WGS) entry which is preliminary data.</text>
</comment>
<evidence type="ECO:0000259" key="9">
    <source>
        <dbReference type="Pfam" id="PF10502"/>
    </source>
</evidence>
<dbReference type="InterPro" id="IPR019756">
    <property type="entry name" value="Pept_S26A_signal_pept_1_Ser-AS"/>
</dbReference>
<dbReference type="RefSeq" id="WP_254760077.1">
    <property type="nucleotide sequence ID" value="NZ_JANCLT010000010.1"/>
</dbReference>
<accession>A0AA41XC07</accession>
<comment type="catalytic activity">
    <reaction evidence="1 7">
        <text>Cleavage of hydrophobic, N-terminal signal or leader sequences from secreted and periplasmic proteins.</text>
        <dbReference type="EC" id="3.4.21.89"/>
    </reaction>
</comment>
<gene>
    <name evidence="10" type="primary">lepB</name>
    <name evidence="10" type="ORF">NK662_16670</name>
</gene>
<comment type="similarity">
    <text evidence="8">Belongs to the peptidase S26 family.</text>
</comment>
<feature type="active site" evidence="6">
    <location>
        <position position="39"/>
    </location>
</feature>
<protein>
    <recommendedName>
        <fullName evidence="3 7">Signal peptidase I</fullName>
        <ecNumber evidence="3 7">3.4.21.89</ecNumber>
    </recommendedName>
</protein>
<dbReference type="PRINTS" id="PR00727">
    <property type="entry name" value="LEADERPTASE"/>
</dbReference>
<evidence type="ECO:0000256" key="4">
    <source>
        <dbReference type="ARBA" id="ARBA00022670"/>
    </source>
</evidence>
<keyword evidence="11" id="KW-1185">Reference proteome</keyword>
<evidence type="ECO:0000313" key="10">
    <source>
        <dbReference type="EMBL" id="MCP8970155.1"/>
    </source>
</evidence>
<dbReference type="Pfam" id="PF10502">
    <property type="entry name" value="Peptidase_S26"/>
    <property type="match status" value="1"/>
</dbReference>
<dbReference type="GO" id="GO:0009003">
    <property type="term" value="F:signal peptidase activity"/>
    <property type="evidence" value="ECO:0007669"/>
    <property type="project" value="UniProtKB-EC"/>
</dbReference>
<feature type="active site" evidence="6">
    <location>
        <position position="80"/>
    </location>
</feature>
<dbReference type="PROSITE" id="PS00761">
    <property type="entry name" value="SPASE_I_3"/>
    <property type="match status" value="1"/>
</dbReference>
<dbReference type="NCBIfam" id="TIGR02227">
    <property type="entry name" value="sigpep_I_bact"/>
    <property type="match status" value="1"/>
</dbReference>
<sequence>MAKEKSQTWEWMKAIVMAVILAAVIRQFFFAPILVDGVSMMPTLHDRDRMIVNKIGYKFAEPQRFDIIVFRATEDKDYIKRVIGVPGDTIEYKNDVLYINGKMYEEPYLAEFKKQVSDGPLTYDFKLEEITGQKTVPKGRVFVLGDNRRFSKDSRTIGTVSVDQILGKANIVYWPMSDARMIQHP</sequence>
<evidence type="ECO:0000256" key="5">
    <source>
        <dbReference type="ARBA" id="ARBA00022801"/>
    </source>
</evidence>
<reference evidence="10" key="1">
    <citation type="submission" date="2022-07" db="EMBL/GenBank/DDBJ databases">
        <authorList>
            <person name="Li W.-J."/>
            <person name="Deng Q.-Q."/>
        </authorList>
    </citation>
    <scope>NUCLEOTIDE SEQUENCE</scope>
    <source>
        <strain evidence="10">SYSU M60031</strain>
    </source>
</reference>
<evidence type="ECO:0000313" key="11">
    <source>
        <dbReference type="Proteomes" id="UP001156102"/>
    </source>
</evidence>
<dbReference type="FunFam" id="2.10.109.10:FF:000004">
    <property type="entry name" value="Signal peptidase I"/>
    <property type="match status" value="1"/>
</dbReference>
<dbReference type="GO" id="GO:0005886">
    <property type="term" value="C:plasma membrane"/>
    <property type="evidence" value="ECO:0007669"/>
    <property type="project" value="UniProtKB-SubCell"/>
</dbReference>
<evidence type="ECO:0000256" key="7">
    <source>
        <dbReference type="RuleBase" id="RU003993"/>
    </source>
</evidence>
<dbReference type="InterPro" id="IPR019758">
    <property type="entry name" value="Pept_S26A_signal_pept_1_CS"/>
</dbReference>
<dbReference type="InterPro" id="IPR019757">
    <property type="entry name" value="Pept_S26A_signal_pept_1_Lys-AS"/>
</dbReference>
<dbReference type="Gene3D" id="2.10.109.10">
    <property type="entry name" value="Umud Fragment, subunit A"/>
    <property type="match status" value="1"/>
</dbReference>
<keyword evidence="4 7" id="KW-0645">Protease</keyword>
<dbReference type="PROSITE" id="PS00760">
    <property type="entry name" value="SPASE_I_2"/>
    <property type="match status" value="1"/>
</dbReference>
<evidence type="ECO:0000256" key="3">
    <source>
        <dbReference type="ARBA" id="ARBA00013208"/>
    </source>
</evidence>
<dbReference type="InterPro" id="IPR000223">
    <property type="entry name" value="Pept_S26A_signal_pept_1"/>
</dbReference>
<dbReference type="Proteomes" id="UP001156102">
    <property type="component" value="Unassembled WGS sequence"/>
</dbReference>
<evidence type="ECO:0000256" key="2">
    <source>
        <dbReference type="ARBA" id="ARBA00004401"/>
    </source>
</evidence>
<name>A0AA41XC07_9BACI</name>
<dbReference type="PANTHER" id="PTHR43390">
    <property type="entry name" value="SIGNAL PEPTIDASE I"/>
    <property type="match status" value="1"/>
</dbReference>
<dbReference type="GO" id="GO:0004252">
    <property type="term" value="F:serine-type endopeptidase activity"/>
    <property type="evidence" value="ECO:0007669"/>
    <property type="project" value="InterPro"/>
</dbReference>
<dbReference type="InterPro" id="IPR019533">
    <property type="entry name" value="Peptidase_S26"/>
</dbReference>